<keyword evidence="1" id="KW-0812">Transmembrane</keyword>
<dbReference type="Proteomes" id="UP001224775">
    <property type="component" value="Unassembled WGS sequence"/>
</dbReference>
<reference evidence="2" key="1">
    <citation type="submission" date="2023-06" db="EMBL/GenBank/DDBJ databases">
        <title>Survivors Of The Sea: Transcriptome response of Skeletonema marinoi to long-term dormancy.</title>
        <authorList>
            <person name="Pinder M.I.M."/>
            <person name="Kourtchenko O."/>
            <person name="Robertson E.K."/>
            <person name="Larsson T."/>
            <person name="Maumus F."/>
            <person name="Osuna-Cruz C.M."/>
            <person name="Vancaester E."/>
            <person name="Stenow R."/>
            <person name="Vandepoele K."/>
            <person name="Ploug H."/>
            <person name="Bruchert V."/>
            <person name="Godhe A."/>
            <person name="Topel M."/>
        </authorList>
    </citation>
    <scope>NUCLEOTIDE SEQUENCE</scope>
    <source>
        <strain evidence="2">R05AC</strain>
    </source>
</reference>
<comment type="caution">
    <text evidence="2">The sequence shown here is derived from an EMBL/GenBank/DDBJ whole genome shotgun (WGS) entry which is preliminary data.</text>
</comment>
<keyword evidence="1" id="KW-0472">Membrane</keyword>
<evidence type="ECO:0000313" key="2">
    <source>
        <dbReference type="EMBL" id="KAK1744022.1"/>
    </source>
</evidence>
<evidence type="ECO:0000256" key="1">
    <source>
        <dbReference type="SAM" id="Phobius"/>
    </source>
</evidence>
<dbReference type="EMBL" id="JATAAI010000008">
    <property type="protein sequence ID" value="KAK1744022.1"/>
    <property type="molecule type" value="Genomic_DNA"/>
</dbReference>
<feature type="transmembrane region" description="Helical" evidence="1">
    <location>
        <begin position="44"/>
        <end position="62"/>
    </location>
</feature>
<organism evidence="2 3">
    <name type="scientific">Skeletonema marinoi</name>
    <dbReference type="NCBI Taxonomy" id="267567"/>
    <lineage>
        <taxon>Eukaryota</taxon>
        <taxon>Sar</taxon>
        <taxon>Stramenopiles</taxon>
        <taxon>Ochrophyta</taxon>
        <taxon>Bacillariophyta</taxon>
        <taxon>Coscinodiscophyceae</taxon>
        <taxon>Thalassiosirophycidae</taxon>
        <taxon>Thalassiosirales</taxon>
        <taxon>Skeletonemataceae</taxon>
        <taxon>Skeletonema</taxon>
        <taxon>Skeletonema marinoi-dohrnii complex</taxon>
    </lineage>
</organism>
<gene>
    <name evidence="2" type="ORF">QTG54_005619</name>
</gene>
<protein>
    <submittedName>
        <fullName evidence="2">Uncharacterized protein</fullName>
    </submittedName>
</protein>
<dbReference type="AlphaFoldDB" id="A0AAD8YEM5"/>
<keyword evidence="3" id="KW-1185">Reference proteome</keyword>
<keyword evidence="1" id="KW-1133">Transmembrane helix</keyword>
<sequence length="66" mass="6932">MVAIESAVLEISLSSVGIVTTKLITDGETIVQATKSAPIPNSKLLRWGTIIGSVLFIGGFLIKAYV</sequence>
<evidence type="ECO:0000313" key="3">
    <source>
        <dbReference type="Proteomes" id="UP001224775"/>
    </source>
</evidence>
<name>A0AAD8YEM5_9STRA</name>
<accession>A0AAD8YEM5</accession>
<proteinExistence type="predicted"/>